<dbReference type="InterPro" id="IPR005887">
    <property type="entry name" value="GH92_a_mannosidase_put"/>
</dbReference>
<evidence type="ECO:0000256" key="3">
    <source>
        <dbReference type="ARBA" id="ARBA00022837"/>
    </source>
</evidence>
<dbReference type="InterPro" id="IPR050883">
    <property type="entry name" value="PNGase"/>
</dbReference>
<dbReference type="Gene3D" id="1.20.1050.60">
    <property type="entry name" value="alpha-1,2-mannosidase"/>
    <property type="match status" value="1"/>
</dbReference>
<evidence type="ECO:0000313" key="7">
    <source>
        <dbReference type="Proteomes" id="UP000474175"/>
    </source>
</evidence>
<dbReference type="GO" id="GO:0006516">
    <property type="term" value="P:glycoprotein catabolic process"/>
    <property type="evidence" value="ECO:0007669"/>
    <property type="project" value="TreeGrafter"/>
</dbReference>
<dbReference type="SUPFAM" id="SSF48208">
    <property type="entry name" value="Six-hairpin glycosidases"/>
    <property type="match status" value="1"/>
</dbReference>
<comment type="caution">
    <text evidence="6">The sequence shown here is derived from an EMBL/GenBank/DDBJ whole genome shotgun (WGS) entry which is preliminary data.</text>
</comment>
<keyword evidence="6" id="KW-0378">Hydrolase</keyword>
<dbReference type="GO" id="GO:0030246">
    <property type="term" value="F:carbohydrate binding"/>
    <property type="evidence" value="ECO:0007669"/>
    <property type="project" value="InterPro"/>
</dbReference>
<reference evidence="6 7" key="1">
    <citation type="submission" date="2020-02" db="EMBL/GenBank/DDBJ databases">
        <title>Draft genome sequence of two Spirosoma agri KCTC 52727 and Spirosoma terrae KCTC 52035.</title>
        <authorList>
            <person name="Rojas J."/>
            <person name="Ambika Manirajan B."/>
            <person name="Suarez C."/>
            <person name="Ratering S."/>
            <person name="Schnell S."/>
        </authorList>
    </citation>
    <scope>NUCLEOTIDE SEQUENCE [LARGE SCALE GENOMIC DNA]</scope>
    <source>
        <strain evidence="6 7">KCTC 52035</strain>
    </source>
</reference>
<dbReference type="Proteomes" id="UP000474175">
    <property type="component" value="Unassembled WGS sequence"/>
</dbReference>
<feature type="domain" description="Glycosyl hydrolase family 92 N-terminal" evidence="5">
    <location>
        <begin position="40"/>
        <end position="259"/>
    </location>
</feature>
<gene>
    <name evidence="6" type="ORF">GK108_13975</name>
</gene>
<dbReference type="AlphaFoldDB" id="A0A6L9L5W9"/>
<comment type="subunit">
    <text evidence="2">Monomer.</text>
</comment>
<dbReference type="FunFam" id="3.30.2080.10:FF:000001">
    <property type="entry name" value="Alpha-1,2-mannosidase subfamily"/>
    <property type="match status" value="1"/>
</dbReference>
<sequence length="767" mass="87369">MKLTIRPVFALTFFLLINRLPASFGQKKNPPEKTHSGLHYIDPTIGNVAPLLNTNRPVVHLPNQMVRVYPKRQDHLDMQITDFPMLSQNIITPQMIFSIKPYSGALADTGWYRRLTYDHDFETIHPWYYSVRLTDDNILTEFTPGAKTGIYRFTFPAGVQKHLLLAHYYANGKYDFQNGNAITGTEFVNDANHEQKGVAYLYGVFTGKPQTGKKEGEKDWGRYTVIGTQEKHKKVAGERAYASYGASDSPVVEFRYGVSFISIDQARKNLEAELNGVSFDQLKDKAQAAWAKTIGQITVEGGTEAQKRSFYTSLYRCYARMFDMTEGGKYFSGYDKKVHDDSRPYYNDDYTWGNYLALHPLRSILDPKREADMLQSYVRMYKESGWMPEYPKPYGDRPGMFGFKSSVMFLDAYRKGIRDFDVKTAFEGMLKNAEKATMLPHRNGPKGALEDFYYKNGYYPALHPGEAETDSVASIRRGQKRSAVAVTLGNSYDSWALSELASELGNQEVHKRFAPYAQSYKNLWHAETGFFLPKDAKGNWILIDPKFDGGHAGNDYYNENNGWNYLWNVQQDIKGLSDLMGGPDNMEQNLDQLFRETAGRPKYVFWEKFPDQTALIGQFSMGNQVTFFVPYLFNYTNSPWKTQKYTRLLLDTWFQDNIFGVPGDEDGGSMSAFVVFTAMGFYPTTPGIPRYSITSPLFNKVSINLPNGKTFTLVARNSSKLNKYIQSATLNGKPLTSLSFSHDELMNGGTLVLDMGDKTDKKWDITY</sequence>
<dbReference type="Pfam" id="PF07971">
    <property type="entry name" value="Glyco_hydro_92"/>
    <property type="match status" value="1"/>
</dbReference>
<accession>A0A6L9L5W9</accession>
<dbReference type="Gene3D" id="2.70.98.10">
    <property type="match status" value="1"/>
</dbReference>
<dbReference type="GO" id="GO:0005975">
    <property type="term" value="P:carbohydrate metabolic process"/>
    <property type="evidence" value="ECO:0007669"/>
    <property type="project" value="InterPro"/>
</dbReference>
<dbReference type="InterPro" id="IPR008928">
    <property type="entry name" value="6-hairpin_glycosidase_sf"/>
</dbReference>
<dbReference type="Gene3D" id="3.30.2080.10">
    <property type="entry name" value="GH92 mannosidase domain"/>
    <property type="match status" value="1"/>
</dbReference>
<organism evidence="6 7">
    <name type="scientific">Spirosoma terrae</name>
    <dbReference type="NCBI Taxonomy" id="1968276"/>
    <lineage>
        <taxon>Bacteria</taxon>
        <taxon>Pseudomonadati</taxon>
        <taxon>Bacteroidota</taxon>
        <taxon>Cytophagia</taxon>
        <taxon>Cytophagales</taxon>
        <taxon>Cytophagaceae</taxon>
        <taxon>Spirosoma</taxon>
    </lineage>
</organism>
<evidence type="ECO:0000313" key="6">
    <source>
        <dbReference type="EMBL" id="NDU95986.1"/>
    </source>
</evidence>
<dbReference type="NCBIfam" id="TIGR01180">
    <property type="entry name" value="aman2_put"/>
    <property type="match status" value="1"/>
</dbReference>
<dbReference type="Pfam" id="PF17678">
    <property type="entry name" value="Glyco_hydro_92N"/>
    <property type="match status" value="1"/>
</dbReference>
<name>A0A6L9L5W9_9BACT</name>
<dbReference type="InterPro" id="IPR012939">
    <property type="entry name" value="Glyco_hydro_92"/>
</dbReference>
<dbReference type="PANTHER" id="PTHR12143:SF43">
    <property type="entry name" value="PUTATIVE-RELATED"/>
    <property type="match status" value="1"/>
</dbReference>
<evidence type="ECO:0000259" key="5">
    <source>
        <dbReference type="Pfam" id="PF17678"/>
    </source>
</evidence>
<feature type="domain" description="Glycosyl hydrolase family 92" evidence="4">
    <location>
        <begin position="265"/>
        <end position="757"/>
    </location>
</feature>
<dbReference type="GO" id="GO:0000224">
    <property type="term" value="F:peptide-N4-(N-acetyl-beta-glucosaminyl)asparagine amidase activity"/>
    <property type="evidence" value="ECO:0007669"/>
    <property type="project" value="TreeGrafter"/>
</dbReference>
<dbReference type="Gene3D" id="1.20.1610.10">
    <property type="entry name" value="alpha-1,2-mannosidases domains"/>
    <property type="match status" value="1"/>
</dbReference>
<evidence type="ECO:0000256" key="1">
    <source>
        <dbReference type="ARBA" id="ARBA00001913"/>
    </source>
</evidence>
<evidence type="ECO:0000256" key="2">
    <source>
        <dbReference type="ARBA" id="ARBA00011245"/>
    </source>
</evidence>
<dbReference type="InterPro" id="IPR041371">
    <property type="entry name" value="GH92_N"/>
</dbReference>
<dbReference type="RefSeq" id="WP_163949128.1">
    <property type="nucleotide sequence ID" value="NZ_JAAFZH010000005.1"/>
</dbReference>
<evidence type="ECO:0000259" key="4">
    <source>
        <dbReference type="Pfam" id="PF07971"/>
    </source>
</evidence>
<protein>
    <submittedName>
        <fullName evidence="6">Glycoside hydrolase family 92 protein</fullName>
    </submittedName>
</protein>
<keyword evidence="7" id="KW-1185">Reference proteome</keyword>
<dbReference type="EMBL" id="JAAFZH010000005">
    <property type="protein sequence ID" value="NDU95986.1"/>
    <property type="molecule type" value="Genomic_DNA"/>
</dbReference>
<dbReference type="PANTHER" id="PTHR12143">
    <property type="entry name" value="PEPTIDE N-GLYCANASE PNGASE -RELATED"/>
    <property type="match status" value="1"/>
</dbReference>
<keyword evidence="3" id="KW-0106">Calcium</keyword>
<dbReference type="InterPro" id="IPR014718">
    <property type="entry name" value="GH-type_carb-bd"/>
</dbReference>
<dbReference type="GO" id="GO:0005829">
    <property type="term" value="C:cytosol"/>
    <property type="evidence" value="ECO:0007669"/>
    <property type="project" value="TreeGrafter"/>
</dbReference>
<comment type="cofactor">
    <cofactor evidence="1">
        <name>Ca(2+)</name>
        <dbReference type="ChEBI" id="CHEBI:29108"/>
    </cofactor>
</comment>
<proteinExistence type="predicted"/>